<dbReference type="PANTHER" id="PTHR12589:SF7">
    <property type="entry name" value="6-PYRUVOYL TETRAHYDROBIOPTERIN SYNTHASE"/>
    <property type="match status" value="1"/>
</dbReference>
<dbReference type="RefSeq" id="WP_085215368.1">
    <property type="nucleotide sequence ID" value="NZ_FXAM01000001.1"/>
</dbReference>
<feature type="binding site" evidence="10">
    <location>
        <position position="29"/>
    </location>
    <ligand>
        <name>Zn(2+)</name>
        <dbReference type="ChEBI" id="CHEBI:29105"/>
    </ligand>
</feature>
<dbReference type="GO" id="GO:0070497">
    <property type="term" value="F:6-carboxytetrahydropterin synthase activity"/>
    <property type="evidence" value="ECO:0007669"/>
    <property type="project" value="UniProtKB-EC"/>
</dbReference>
<keyword evidence="4 8" id="KW-0479">Metal-binding</keyword>
<dbReference type="OrthoDB" id="9804698at2"/>
<proteinExistence type="inferred from homology"/>
<accession>A0A1Y6D9T8</accession>
<dbReference type="InterPro" id="IPR007115">
    <property type="entry name" value="6-PTP_synth/QueD"/>
</dbReference>
<dbReference type="PANTHER" id="PTHR12589">
    <property type="entry name" value="PYRUVOYL TETRAHYDROBIOPTERIN SYNTHASE"/>
    <property type="match status" value="1"/>
</dbReference>
<feature type="binding site" evidence="10">
    <location>
        <position position="27"/>
    </location>
    <ligand>
        <name>Zn(2+)</name>
        <dbReference type="ChEBI" id="CHEBI:29105"/>
    </ligand>
</feature>
<dbReference type="GO" id="GO:0008616">
    <property type="term" value="P:tRNA queuosine(34) biosynthetic process"/>
    <property type="evidence" value="ECO:0007669"/>
    <property type="project" value="UniProtKB-KW"/>
</dbReference>
<evidence type="ECO:0000256" key="9">
    <source>
        <dbReference type="PIRSR" id="PIRSR006113-1"/>
    </source>
</evidence>
<keyword evidence="12" id="KW-1185">Reference proteome</keyword>
<dbReference type="EMBL" id="FXAM01000001">
    <property type="protein sequence ID" value="SMF96485.1"/>
    <property type="molecule type" value="Genomic_DNA"/>
</dbReference>
<feature type="active site" description="Proton acceptor" evidence="9">
    <location>
        <position position="23"/>
    </location>
</feature>
<dbReference type="Gene3D" id="3.30.479.10">
    <property type="entry name" value="6-pyruvoyl tetrahydropterin synthase/QueD"/>
    <property type="match status" value="1"/>
</dbReference>
<protein>
    <recommendedName>
        <fullName evidence="3 8">6-carboxy-5,6,7,8-tetrahydropterin synthase</fullName>
        <ecNumber evidence="8">4.-.-.-</ecNumber>
    </recommendedName>
</protein>
<dbReference type="STRING" id="1760988.SAMN02949497_3885"/>
<dbReference type="UniPathway" id="UPA00391"/>
<dbReference type="PIRSF" id="PIRSF006113">
    <property type="entry name" value="PTP_synth"/>
    <property type="match status" value="1"/>
</dbReference>
<dbReference type="SUPFAM" id="SSF55620">
    <property type="entry name" value="Tetrahydrobiopterin biosynthesis enzymes-like"/>
    <property type="match status" value="1"/>
</dbReference>
<dbReference type="InterPro" id="IPR038418">
    <property type="entry name" value="6-PTP_synth/QueD_sf"/>
</dbReference>
<organism evidence="11 12">
    <name type="scientific">Methylomagnum ishizawai</name>
    <dbReference type="NCBI Taxonomy" id="1760988"/>
    <lineage>
        <taxon>Bacteria</taxon>
        <taxon>Pseudomonadati</taxon>
        <taxon>Pseudomonadota</taxon>
        <taxon>Gammaproteobacteria</taxon>
        <taxon>Methylococcales</taxon>
        <taxon>Methylococcaceae</taxon>
        <taxon>Methylomagnum</taxon>
    </lineage>
</organism>
<keyword evidence="8" id="KW-0671">Queuosine biosynthesis</keyword>
<evidence type="ECO:0000256" key="8">
    <source>
        <dbReference type="PIRNR" id="PIRNR006113"/>
    </source>
</evidence>
<comment type="similarity">
    <text evidence="2 8">Belongs to the PTPS family. QueD subfamily.</text>
</comment>
<feature type="binding site" evidence="10">
    <location>
        <position position="14"/>
    </location>
    <ligand>
        <name>Zn(2+)</name>
        <dbReference type="ChEBI" id="CHEBI:29105"/>
    </ligand>
</feature>
<feature type="active site" description="Charge relay system" evidence="9">
    <location>
        <position position="68"/>
    </location>
</feature>
<dbReference type="EC" id="4.-.-.-" evidence="8"/>
<evidence type="ECO:0000313" key="12">
    <source>
        <dbReference type="Proteomes" id="UP000192923"/>
    </source>
</evidence>
<keyword evidence="6 8" id="KW-0456">Lyase</keyword>
<evidence type="ECO:0000256" key="3">
    <source>
        <dbReference type="ARBA" id="ARBA00018141"/>
    </source>
</evidence>
<dbReference type="AlphaFoldDB" id="A0A1Y6D9T8"/>
<evidence type="ECO:0000256" key="10">
    <source>
        <dbReference type="PIRSR" id="PIRSR006113-2"/>
    </source>
</evidence>
<feature type="active site" description="Charge relay system" evidence="9">
    <location>
        <position position="123"/>
    </location>
</feature>
<evidence type="ECO:0000256" key="4">
    <source>
        <dbReference type="ARBA" id="ARBA00022723"/>
    </source>
</evidence>
<keyword evidence="5 8" id="KW-0862">Zinc</keyword>
<name>A0A1Y6D9T8_9GAMM</name>
<comment type="cofactor">
    <cofactor evidence="8 10">
        <name>Zn(2+)</name>
        <dbReference type="ChEBI" id="CHEBI:29105"/>
    </cofactor>
    <text evidence="8 10">Binds 1 zinc ion per subunit.</text>
</comment>
<evidence type="ECO:0000256" key="6">
    <source>
        <dbReference type="ARBA" id="ARBA00023239"/>
    </source>
</evidence>
<evidence type="ECO:0000313" key="11">
    <source>
        <dbReference type="EMBL" id="SMF96485.1"/>
    </source>
</evidence>
<comment type="catalytic activity">
    <reaction evidence="7 8">
        <text>7,8-dihydroneopterin 3'-triphosphate + H2O = 6-carboxy-5,6,7,8-tetrahydropterin + triphosphate + acetaldehyde + 2 H(+)</text>
        <dbReference type="Rhea" id="RHEA:27966"/>
        <dbReference type="ChEBI" id="CHEBI:15343"/>
        <dbReference type="ChEBI" id="CHEBI:15377"/>
        <dbReference type="ChEBI" id="CHEBI:15378"/>
        <dbReference type="ChEBI" id="CHEBI:18036"/>
        <dbReference type="ChEBI" id="CHEBI:58462"/>
        <dbReference type="ChEBI" id="CHEBI:61032"/>
        <dbReference type="EC" id="4.1.2.50"/>
    </reaction>
</comment>
<sequence>MFTITKEVYFCYGHRLMRHPGKCRHLHGHSVKAAITVQAAGLNEQGMVCDFADIARIASDYIDRELDHNLLLHRDDPLVPLLAAAGERYSLLDEHPTAEYLAQLIYRHAQSQGLAVASVTLWETASACATYSEP</sequence>
<gene>
    <name evidence="11" type="ORF">SAMN02949497_3885</name>
</gene>
<reference evidence="11 12" key="1">
    <citation type="submission" date="2016-12" db="EMBL/GenBank/DDBJ databases">
        <authorList>
            <person name="Song W.-J."/>
            <person name="Kurnit D.M."/>
        </authorList>
    </citation>
    <scope>NUCLEOTIDE SEQUENCE [LARGE SCALE GENOMIC DNA]</scope>
    <source>
        <strain evidence="11 12">175</strain>
    </source>
</reference>
<dbReference type="Pfam" id="PF01242">
    <property type="entry name" value="PTPS"/>
    <property type="match status" value="1"/>
</dbReference>
<evidence type="ECO:0000256" key="7">
    <source>
        <dbReference type="ARBA" id="ARBA00048807"/>
    </source>
</evidence>
<evidence type="ECO:0000256" key="5">
    <source>
        <dbReference type="ARBA" id="ARBA00022833"/>
    </source>
</evidence>
<dbReference type="GO" id="GO:0046872">
    <property type="term" value="F:metal ion binding"/>
    <property type="evidence" value="ECO:0007669"/>
    <property type="project" value="UniProtKB-KW"/>
</dbReference>
<evidence type="ECO:0000256" key="1">
    <source>
        <dbReference type="ARBA" id="ARBA00005061"/>
    </source>
</evidence>
<comment type="pathway">
    <text evidence="1 8">Purine metabolism; 7-cyano-7-deazaguanine biosynthesis.</text>
</comment>
<evidence type="ECO:0000256" key="2">
    <source>
        <dbReference type="ARBA" id="ARBA00008900"/>
    </source>
</evidence>
<dbReference type="Proteomes" id="UP000192923">
    <property type="component" value="Unassembled WGS sequence"/>
</dbReference>